<evidence type="ECO:0000313" key="1">
    <source>
        <dbReference type="EMBL" id="KZM70756.1"/>
    </source>
</evidence>
<name>A0A164JVB8_9NOCA</name>
<accession>A0A164JVB8</accession>
<dbReference type="EMBL" id="LWGR01000013">
    <property type="protein sequence ID" value="KZM70756.1"/>
    <property type="molecule type" value="Genomic_DNA"/>
</dbReference>
<organism evidence="1 2">
    <name type="scientific">Nocardia terpenica</name>
    <dbReference type="NCBI Taxonomy" id="455432"/>
    <lineage>
        <taxon>Bacteria</taxon>
        <taxon>Bacillati</taxon>
        <taxon>Actinomycetota</taxon>
        <taxon>Actinomycetes</taxon>
        <taxon>Mycobacteriales</taxon>
        <taxon>Nocardiaceae</taxon>
        <taxon>Nocardia</taxon>
    </lineage>
</organism>
<protein>
    <submittedName>
        <fullName evidence="1">Uncharacterized protein</fullName>
    </submittedName>
</protein>
<dbReference type="Proteomes" id="UP000076512">
    <property type="component" value="Unassembled WGS sequence"/>
</dbReference>
<comment type="caution">
    <text evidence="1">The sequence shown here is derived from an EMBL/GenBank/DDBJ whole genome shotgun (WGS) entry which is preliminary data.</text>
</comment>
<sequence length="110" mass="11683">MALGETVTDLAAFRAQGLESLGVARGISFQPGGPGTEVFTVPHALLLSDDKNTELAKPLDFVEIAKTILNTDTDPDAYYRFRAAGGQAGDVMIAWRHLSLGLDVPKSAKP</sequence>
<keyword evidence="2" id="KW-1185">Reference proteome</keyword>
<dbReference type="RefSeq" id="WP_067594299.1">
    <property type="nucleotide sequence ID" value="NZ_KV411304.1"/>
</dbReference>
<dbReference type="AlphaFoldDB" id="A0A164JVB8"/>
<gene>
    <name evidence="1" type="ORF">AWN90_40055</name>
</gene>
<proteinExistence type="predicted"/>
<evidence type="ECO:0000313" key="2">
    <source>
        <dbReference type="Proteomes" id="UP000076512"/>
    </source>
</evidence>
<dbReference type="STRING" id="455432.AWN90_40055"/>
<reference evidence="1 2" key="1">
    <citation type="submission" date="2016-04" db="EMBL/GenBank/DDBJ databases">
        <authorList>
            <person name="Evans L.H."/>
            <person name="Alamgir A."/>
            <person name="Owens N."/>
            <person name="Weber N.D."/>
            <person name="Virtaneva K."/>
            <person name="Barbian K."/>
            <person name="Babar A."/>
            <person name="Rosenke K."/>
        </authorList>
    </citation>
    <scope>NUCLEOTIDE SEQUENCE [LARGE SCALE GENOMIC DNA]</scope>
    <source>
        <strain evidence="1 2">IFM 0406</strain>
    </source>
</reference>
<dbReference type="OrthoDB" id="4570724at2"/>